<evidence type="ECO:0000259" key="4">
    <source>
        <dbReference type="PROSITE" id="PS50968"/>
    </source>
</evidence>
<comment type="similarity">
    <text evidence="1 3">Belongs to the GcvH family.</text>
</comment>
<dbReference type="NCBIfam" id="NF002270">
    <property type="entry name" value="PRK01202.1"/>
    <property type="match status" value="1"/>
</dbReference>
<dbReference type="InterPro" id="IPR002930">
    <property type="entry name" value="GCV_H"/>
</dbReference>
<gene>
    <name evidence="3" type="primary">gcvH</name>
    <name evidence="5" type="ORF">B9J98_04400</name>
</gene>
<dbReference type="SUPFAM" id="SSF51230">
    <property type="entry name" value="Single hybrid motif"/>
    <property type="match status" value="1"/>
</dbReference>
<dbReference type="GO" id="GO:0019464">
    <property type="term" value="P:glycine decarboxylation via glycine cleavage system"/>
    <property type="evidence" value="ECO:0007669"/>
    <property type="project" value="UniProtKB-UniRule"/>
</dbReference>
<dbReference type="InterPro" id="IPR033753">
    <property type="entry name" value="GCV_H/Fam206"/>
</dbReference>
<comment type="caution">
    <text evidence="5">The sequence shown here is derived from an EMBL/GenBank/DDBJ whole genome shotgun (WGS) entry which is preliminary data.</text>
</comment>
<evidence type="ECO:0000256" key="1">
    <source>
        <dbReference type="ARBA" id="ARBA00009249"/>
    </source>
</evidence>
<dbReference type="InterPro" id="IPR003016">
    <property type="entry name" value="2-oxoA_DH_lipoyl-BS"/>
</dbReference>
<comment type="subunit">
    <text evidence="3">The glycine cleavage system is composed of four proteins: P, T, L and H.</text>
</comment>
<feature type="modified residue" description="N6-lipoyllysine" evidence="3">
    <location>
        <position position="70"/>
    </location>
</feature>
<organism evidence="5 6">
    <name type="scientific">Candidatus Terraquivivens tikiterensis</name>
    <dbReference type="NCBI Taxonomy" id="1980982"/>
    <lineage>
        <taxon>Archaea</taxon>
        <taxon>Nitrososphaerota</taxon>
        <taxon>Candidatus Wolframiiraptoraceae</taxon>
        <taxon>Candidatus Terraquivivens</taxon>
    </lineage>
</organism>
<evidence type="ECO:0000256" key="2">
    <source>
        <dbReference type="ARBA" id="ARBA00022823"/>
    </source>
</evidence>
<sequence>MVKLFDKYEFPEGLYYSKDHLWLKIEGDVVRVGVTDLAQQAAGPIVYVRLMPKGKTVEAGKPIGTMETGKWVGPLKSPVSGTIVEVNEALKSQPKLLNEDPYGKGWLAIIKPSKLEEELKGLFSKVEDMIPWLQEEIPKLIK</sequence>
<dbReference type="PROSITE" id="PS50968">
    <property type="entry name" value="BIOTINYL_LIPOYL"/>
    <property type="match status" value="1"/>
</dbReference>
<dbReference type="AlphaFoldDB" id="A0A2R7Y3G6"/>
<dbReference type="InterPro" id="IPR011053">
    <property type="entry name" value="Single_hybrid_motif"/>
</dbReference>
<dbReference type="GO" id="GO:0005960">
    <property type="term" value="C:glycine cleavage complex"/>
    <property type="evidence" value="ECO:0007669"/>
    <property type="project" value="InterPro"/>
</dbReference>
<name>A0A2R7Y3G6_9ARCH</name>
<evidence type="ECO:0000256" key="3">
    <source>
        <dbReference type="HAMAP-Rule" id="MF_00272"/>
    </source>
</evidence>
<dbReference type="PANTHER" id="PTHR11715">
    <property type="entry name" value="GLYCINE CLEAVAGE SYSTEM H PROTEIN"/>
    <property type="match status" value="1"/>
</dbReference>
<protein>
    <recommendedName>
        <fullName evidence="3">Probable glycine cleavage system H protein</fullName>
    </recommendedName>
</protein>
<comment type="cofactor">
    <cofactor evidence="3">
        <name>(R)-lipoate</name>
        <dbReference type="ChEBI" id="CHEBI:83088"/>
    </cofactor>
    <text evidence="3">Binds 1 lipoyl cofactor covalently.</text>
</comment>
<dbReference type="PROSITE" id="PS00189">
    <property type="entry name" value="LIPOYL"/>
    <property type="match status" value="1"/>
</dbReference>
<dbReference type="Gene3D" id="2.40.50.100">
    <property type="match status" value="1"/>
</dbReference>
<evidence type="ECO:0000313" key="6">
    <source>
        <dbReference type="Proteomes" id="UP000244066"/>
    </source>
</evidence>
<keyword evidence="2 3" id="KW-0450">Lipoyl</keyword>
<dbReference type="HAMAP" id="MF_00272">
    <property type="entry name" value="GcvH"/>
    <property type="match status" value="1"/>
</dbReference>
<evidence type="ECO:0000313" key="5">
    <source>
        <dbReference type="EMBL" id="PUA32095.1"/>
    </source>
</evidence>
<proteinExistence type="inferred from homology"/>
<dbReference type="PANTHER" id="PTHR11715:SF3">
    <property type="entry name" value="GLYCINE CLEAVAGE SYSTEM H PROTEIN-RELATED"/>
    <property type="match status" value="1"/>
</dbReference>
<dbReference type="CDD" id="cd06848">
    <property type="entry name" value="GCS_H"/>
    <property type="match status" value="1"/>
</dbReference>
<dbReference type="Proteomes" id="UP000244066">
    <property type="component" value="Unassembled WGS sequence"/>
</dbReference>
<dbReference type="GO" id="GO:0009249">
    <property type="term" value="P:protein lipoylation"/>
    <property type="evidence" value="ECO:0007669"/>
    <property type="project" value="TreeGrafter"/>
</dbReference>
<comment type="function">
    <text evidence="3">The glycine cleavage system catalyzes the degradation of glycine. The H protein shuttles the methylamine group of glycine from the P protein to the T protein.</text>
</comment>
<dbReference type="GO" id="GO:0005829">
    <property type="term" value="C:cytosol"/>
    <property type="evidence" value="ECO:0007669"/>
    <property type="project" value="TreeGrafter"/>
</dbReference>
<dbReference type="InterPro" id="IPR000089">
    <property type="entry name" value="Biotin_lipoyl"/>
</dbReference>
<dbReference type="Pfam" id="PF01597">
    <property type="entry name" value="GCV_H"/>
    <property type="match status" value="1"/>
</dbReference>
<accession>A0A2R7Y3G6</accession>
<reference evidence="5 6" key="1">
    <citation type="submission" date="2017-04" db="EMBL/GenBank/DDBJ databases">
        <title>Draft Aigarchaeota genome from a New Zealand hot spring.</title>
        <authorList>
            <person name="Reysenbach A.-L."/>
            <person name="Donaho J.A."/>
            <person name="Gerhart J."/>
            <person name="Kelley J.F."/>
            <person name="Kouba K."/>
            <person name="Podar M."/>
            <person name="Stott M."/>
        </authorList>
    </citation>
    <scope>NUCLEOTIDE SEQUENCE [LARGE SCALE GENOMIC DNA]</scope>
    <source>
        <strain evidence="5">NZ13_MG1</strain>
    </source>
</reference>
<dbReference type="EMBL" id="NDWU01000009">
    <property type="protein sequence ID" value="PUA32095.1"/>
    <property type="molecule type" value="Genomic_DNA"/>
</dbReference>
<feature type="domain" description="Lipoyl-binding" evidence="4">
    <location>
        <begin position="29"/>
        <end position="111"/>
    </location>
</feature>